<protein>
    <submittedName>
        <fullName evidence="1">Uncharacterized protein</fullName>
    </submittedName>
</protein>
<reference evidence="1" key="1">
    <citation type="journal article" date="2015" name="Nature">
        <title>Complex archaea that bridge the gap between prokaryotes and eukaryotes.</title>
        <authorList>
            <person name="Spang A."/>
            <person name="Saw J.H."/>
            <person name="Jorgensen S.L."/>
            <person name="Zaremba-Niedzwiedzka K."/>
            <person name="Martijn J."/>
            <person name="Lind A.E."/>
            <person name="van Eijk R."/>
            <person name="Schleper C."/>
            <person name="Guy L."/>
            <person name="Ettema T.J."/>
        </authorList>
    </citation>
    <scope>NUCLEOTIDE SEQUENCE</scope>
</reference>
<gene>
    <name evidence="1" type="ORF">LCGC14_0957590</name>
</gene>
<dbReference type="EMBL" id="LAZR01003444">
    <property type="protein sequence ID" value="KKN18270.1"/>
    <property type="molecule type" value="Genomic_DNA"/>
</dbReference>
<sequence length="116" mass="13768">MDKYKYKRIVHKMVTDAPCIKEMAIKRVYRAIKMSAQTGYVFEIFIELETQMCLHGISFTGESISDFYSDNLKLQLFCYFKYLNKKNKASIYCESTKCEWNKYGECTQEMICLDIE</sequence>
<dbReference type="AlphaFoldDB" id="A0A0F9NFJ0"/>
<comment type="caution">
    <text evidence="1">The sequence shown here is derived from an EMBL/GenBank/DDBJ whole genome shotgun (WGS) entry which is preliminary data.</text>
</comment>
<proteinExistence type="predicted"/>
<name>A0A0F9NFJ0_9ZZZZ</name>
<evidence type="ECO:0000313" key="1">
    <source>
        <dbReference type="EMBL" id="KKN18270.1"/>
    </source>
</evidence>
<accession>A0A0F9NFJ0</accession>
<organism evidence="1">
    <name type="scientific">marine sediment metagenome</name>
    <dbReference type="NCBI Taxonomy" id="412755"/>
    <lineage>
        <taxon>unclassified sequences</taxon>
        <taxon>metagenomes</taxon>
        <taxon>ecological metagenomes</taxon>
    </lineage>
</organism>